<dbReference type="Pfam" id="PF02653">
    <property type="entry name" value="BPD_transp_2"/>
    <property type="match status" value="1"/>
</dbReference>
<feature type="transmembrane region" description="Helical" evidence="6">
    <location>
        <begin position="50"/>
        <end position="80"/>
    </location>
</feature>
<dbReference type="PANTHER" id="PTHR30482:SF10">
    <property type="entry name" value="HIGH-AFFINITY BRANCHED-CHAIN AMINO ACID TRANSPORT PROTEIN BRAE"/>
    <property type="match status" value="1"/>
</dbReference>
<dbReference type="CDD" id="cd06581">
    <property type="entry name" value="TM_PBP1_LivM_like"/>
    <property type="match status" value="1"/>
</dbReference>
<evidence type="ECO:0000256" key="6">
    <source>
        <dbReference type="SAM" id="Phobius"/>
    </source>
</evidence>
<evidence type="ECO:0000256" key="1">
    <source>
        <dbReference type="ARBA" id="ARBA00004651"/>
    </source>
</evidence>
<keyword evidence="8" id="KW-1185">Reference proteome</keyword>
<organism evidence="7 8">
    <name type="scientific">Megasphaera stantonii</name>
    <dbReference type="NCBI Taxonomy" id="2144175"/>
    <lineage>
        <taxon>Bacteria</taxon>
        <taxon>Bacillati</taxon>
        <taxon>Bacillota</taxon>
        <taxon>Negativicutes</taxon>
        <taxon>Veillonellales</taxon>
        <taxon>Veillonellaceae</taxon>
        <taxon>Megasphaera</taxon>
    </lineage>
</organism>
<gene>
    <name evidence="7" type="ORF">DKB62_06620</name>
</gene>
<sequence length="297" mass="31693">MAERIVSSFWRLNISLICLNVMLASSLNLINGVTGQFSLGHAGFMAVGAYVSAVCTVFLHLPFVVSLIGGAAAAGLLGFLVGVPTLRLQGDYLAIATLGMGEIIRICILNIQQVGGASGMSGIPRDTTFPWLFFCMVVTLFVLKNIIHSKQGRACLAVRENAIAAEAMGIDTTAFKVFAFTIASMFAGLAGALFSHYFGIAHPSSFTFMRSFDIMTMVVLGGLGSLSGSVIGAFILTLIAAVMQSYPEYRMIVYALLLIILMLYRPNGILGNKELAELMLSKWKKGGRGDGPVAENK</sequence>
<protein>
    <submittedName>
        <fullName evidence="7">Branched-chain amino acid ABC transporter permease</fullName>
    </submittedName>
</protein>
<evidence type="ECO:0000313" key="7">
    <source>
        <dbReference type="EMBL" id="AXL22385.1"/>
    </source>
</evidence>
<feature type="transmembrane region" description="Helical" evidence="6">
    <location>
        <begin position="218"/>
        <end position="239"/>
    </location>
</feature>
<evidence type="ECO:0000313" key="8">
    <source>
        <dbReference type="Proteomes" id="UP000254337"/>
    </source>
</evidence>
<evidence type="ECO:0000256" key="2">
    <source>
        <dbReference type="ARBA" id="ARBA00022475"/>
    </source>
</evidence>
<dbReference type="AlphaFoldDB" id="A0A346B2P2"/>
<dbReference type="GO" id="GO:0005886">
    <property type="term" value="C:plasma membrane"/>
    <property type="evidence" value="ECO:0007669"/>
    <property type="project" value="UniProtKB-SubCell"/>
</dbReference>
<keyword evidence="3 6" id="KW-0812">Transmembrane</keyword>
<reference evidence="7 8" key="1">
    <citation type="submission" date="2018-05" db="EMBL/GenBank/DDBJ databases">
        <title>Complete genome sequence of Megasphaera sp. AJH120T, isolated from the ceca of a chicken.</title>
        <authorList>
            <person name="Maki J."/>
            <person name="Looft T."/>
        </authorList>
    </citation>
    <scope>NUCLEOTIDE SEQUENCE [LARGE SCALE GENOMIC DNA]</scope>
    <source>
        <strain evidence="7 8">AJH120</strain>
    </source>
</reference>
<keyword evidence="4 6" id="KW-1133">Transmembrane helix</keyword>
<dbReference type="EMBL" id="CP029462">
    <property type="protein sequence ID" value="AXL22385.1"/>
    <property type="molecule type" value="Genomic_DNA"/>
</dbReference>
<feature type="transmembrane region" description="Helical" evidence="6">
    <location>
        <begin position="131"/>
        <end position="147"/>
    </location>
</feature>
<dbReference type="GO" id="GO:0015658">
    <property type="term" value="F:branched-chain amino acid transmembrane transporter activity"/>
    <property type="evidence" value="ECO:0007669"/>
    <property type="project" value="InterPro"/>
</dbReference>
<dbReference type="InterPro" id="IPR001851">
    <property type="entry name" value="ABC_transp_permease"/>
</dbReference>
<feature type="transmembrane region" description="Helical" evidence="6">
    <location>
        <begin position="177"/>
        <end position="198"/>
    </location>
</feature>
<dbReference type="PANTHER" id="PTHR30482">
    <property type="entry name" value="HIGH-AFFINITY BRANCHED-CHAIN AMINO ACID TRANSPORT SYSTEM PERMEASE"/>
    <property type="match status" value="1"/>
</dbReference>
<evidence type="ECO:0000256" key="4">
    <source>
        <dbReference type="ARBA" id="ARBA00022989"/>
    </source>
</evidence>
<accession>A0A346B2P2</accession>
<feature type="transmembrane region" description="Helical" evidence="6">
    <location>
        <begin position="251"/>
        <end position="270"/>
    </location>
</feature>
<comment type="subcellular location">
    <subcellularLocation>
        <location evidence="1">Cell membrane</location>
        <topology evidence="1">Multi-pass membrane protein</topology>
    </subcellularLocation>
</comment>
<name>A0A346B2P2_9FIRM</name>
<evidence type="ECO:0000256" key="5">
    <source>
        <dbReference type="ARBA" id="ARBA00023136"/>
    </source>
</evidence>
<dbReference type="InterPro" id="IPR043428">
    <property type="entry name" value="LivM-like"/>
</dbReference>
<proteinExistence type="predicted"/>
<dbReference type="KEGG" id="meg:DKB62_06620"/>
<keyword evidence="2" id="KW-1003">Cell membrane</keyword>
<dbReference type="Proteomes" id="UP000254337">
    <property type="component" value="Chromosome"/>
</dbReference>
<keyword evidence="5 6" id="KW-0472">Membrane</keyword>
<feature type="transmembrane region" description="Helical" evidence="6">
    <location>
        <begin position="12"/>
        <end position="30"/>
    </location>
</feature>
<evidence type="ECO:0000256" key="3">
    <source>
        <dbReference type="ARBA" id="ARBA00022692"/>
    </source>
</evidence>
<dbReference type="OrthoDB" id="9789927at2"/>